<accession>A0A193BSY4</accession>
<feature type="region of interest" description="Disordered" evidence="1">
    <location>
        <begin position="72"/>
        <end position="92"/>
    </location>
</feature>
<dbReference type="Proteomes" id="UP000093695">
    <property type="component" value="Chromosome"/>
</dbReference>
<protein>
    <recommendedName>
        <fullName evidence="4">HTH hxlR-type domain-containing protein</fullName>
    </recommendedName>
</protein>
<feature type="compositionally biased region" description="Basic and acidic residues" evidence="1">
    <location>
        <begin position="1"/>
        <end position="18"/>
    </location>
</feature>
<gene>
    <name evidence="2" type="ORF">SD37_06220</name>
</gene>
<proteinExistence type="predicted"/>
<name>A0A193BSY4_AMYOR</name>
<reference evidence="2 3" key="1">
    <citation type="journal article" date="2015" name="Genome Announc.">
        <title>Draft Genome Sequence of Norvancomycin-Producing Strain Amycolatopsis orientalis CPCC200066.</title>
        <authorList>
            <person name="Lei X."/>
            <person name="Yuan F."/>
            <person name="Shi Y."/>
            <person name="Li X."/>
            <person name="Wang L."/>
            <person name="Hong B."/>
        </authorList>
    </citation>
    <scope>NUCLEOTIDE SEQUENCE [LARGE SCALE GENOMIC DNA]</scope>
    <source>
        <strain evidence="2 3">B-37</strain>
    </source>
</reference>
<dbReference type="AlphaFoldDB" id="A0A193BSY4"/>
<evidence type="ECO:0000313" key="2">
    <source>
        <dbReference type="EMBL" id="ANN15289.1"/>
    </source>
</evidence>
<feature type="region of interest" description="Disordered" evidence="1">
    <location>
        <begin position="1"/>
        <end position="27"/>
    </location>
</feature>
<organism evidence="2 3">
    <name type="scientific">Amycolatopsis orientalis</name>
    <name type="common">Nocardia orientalis</name>
    <dbReference type="NCBI Taxonomy" id="31958"/>
    <lineage>
        <taxon>Bacteria</taxon>
        <taxon>Bacillati</taxon>
        <taxon>Actinomycetota</taxon>
        <taxon>Actinomycetes</taxon>
        <taxon>Pseudonocardiales</taxon>
        <taxon>Pseudonocardiaceae</taxon>
        <taxon>Amycolatopsis</taxon>
    </lineage>
</organism>
<sequence>MHLARSDLDGLPEREDPAVRGPAGSAVNGTLSECVMRTAKSGHWTTLVLRELMGGARSFGDLTARGLAVREELPGFPSRTSSPRQDSPCGRC</sequence>
<dbReference type="KEGG" id="aori:SD37_06220"/>
<dbReference type="RefSeq" id="WP_052674995.1">
    <property type="nucleotide sequence ID" value="NZ_CP016174.1"/>
</dbReference>
<evidence type="ECO:0000256" key="1">
    <source>
        <dbReference type="SAM" id="MobiDB-lite"/>
    </source>
</evidence>
<keyword evidence="3" id="KW-1185">Reference proteome</keyword>
<dbReference type="EMBL" id="CP016174">
    <property type="protein sequence ID" value="ANN15289.1"/>
    <property type="molecule type" value="Genomic_DNA"/>
</dbReference>
<evidence type="ECO:0008006" key="4">
    <source>
        <dbReference type="Google" id="ProtNLM"/>
    </source>
</evidence>
<evidence type="ECO:0000313" key="3">
    <source>
        <dbReference type="Proteomes" id="UP000093695"/>
    </source>
</evidence>